<dbReference type="Proteomes" id="UP000324298">
    <property type="component" value="Unassembled WGS sequence"/>
</dbReference>
<evidence type="ECO:0000256" key="1">
    <source>
        <dbReference type="SAM" id="SignalP"/>
    </source>
</evidence>
<feature type="chain" id="PRO_5022998553" evidence="1">
    <location>
        <begin position="20"/>
        <end position="186"/>
    </location>
</feature>
<name>A0A5A9XJA6_9BACT</name>
<dbReference type="EMBL" id="SRSD01000003">
    <property type="protein sequence ID" value="KAA0893237.1"/>
    <property type="molecule type" value="Genomic_DNA"/>
</dbReference>
<proteinExistence type="predicted"/>
<organism evidence="2 3">
    <name type="scientific">Oryzomonas rubra</name>
    <dbReference type="NCBI Taxonomy" id="2509454"/>
    <lineage>
        <taxon>Bacteria</taxon>
        <taxon>Pseudomonadati</taxon>
        <taxon>Thermodesulfobacteriota</taxon>
        <taxon>Desulfuromonadia</taxon>
        <taxon>Geobacterales</taxon>
        <taxon>Geobacteraceae</taxon>
        <taxon>Oryzomonas</taxon>
    </lineage>
</organism>
<feature type="signal peptide" evidence="1">
    <location>
        <begin position="1"/>
        <end position="19"/>
    </location>
</feature>
<comment type="caution">
    <text evidence="2">The sequence shown here is derived from an EMBL/GenBank/DDBJ whole genome shotgun (WGS) entry which is preliminary data.</text>
</comment>
<sequence>MKRYVTTTMISVIFALTLAGCGGGGGGGGSVTKATTKAYLFGNMTSTSTVVTVQTTMNVPSGVLVNYSSTPGATTGLCPLRKGVIVPSGPVLVSSSDFNLSSYDIGSRVLTISMVNNGRVPLKSSTTANTGTGAEFATINFTLATAGAVPASMPLVDPAPTVGQELPGPNLSILPGSKINFVTTYQ</sequence>
<dbReference type="OrthoDB" id="5398368at2"/>
<keyword evidence="1" id="KW-0732">Signal</keyword>
<dbReference type="RefSeq" id="WP_149306555.1">
    <property type="nucleotide sequence ID" value="NZ_SRSD01000003.1"/>
</dbReference>
<evidence type="ECO:0000313" key="2">
    <source>
        <dbReference type="EMBL" id="KAA0893237.1"/>
    </source>
</evidence>
<keyword evidence="3" id="KW-1185">Reference proteome</keyword>
<dbReference type="AlphaFoldDB" id="A0A5A9XJA6"/>
<gene>
    <name evidence="2" type="ORF">ET418_05315</name>
</gene>
<protein>
    <submittedName>
        <fullName evidence="2">Uncharacterized protein</fullName>
    </submittedName>
</protein>
<evidence type="ECO:0000313" key="3">
    <source>
        <dbReference type="Proteomes" id="UP000324298"/>
    </source>
</evidence>
<dbReference type="PROSITE" id="PS51257">
    <property type="entry name" value="PROKAR_LIPOPROTEIN"/>
    <property type="match status" value="1"/>
</dbReference>
<accession>A0A5A9XJA6</accession>
<reference evidence="2 3" key="1">
    <citation type="submission" date="2019-04" db="EMBL/GenBank/DDBJ databases">
        <title>Geobacter ruber sp. nov., ferric-reducing bacteria isolated from paddy soil.</title>
        <authorList>
            <person name="Xu Z."/>
            <person name="Masuda Y."/>
            <person name="Itoh H."/>
            <person name="Senoo K."/>
        </authorList>
    </citation>
    <scope>NUCLEOTIDE SEQUENCE [LARGE SCALE GENOMIC DNA]</scope>
    <source>
        <strain evidence="2 3">Red88</strain>
    </source>
</reference>